<dbReference type="Proteomes" id="UP001142489">
    <property type="component" value="Unassembled WGS sequence"/>
</dbReference>
<accession>A0A9Q1AZX2</accession>
<comment type="caution">
    <text evidence="2">The sequence shown here is derived from an EMBL/GenBank/DDBJ whole genome shotgun (WGS) entry which is preliminary data.</text>
</comment>
<keyword evidence="1" id="KW-1133">Transmembrane helix</keyword>
<reference evidence="2" key="1">
    <citation type="journal article" date="2023" name="DNA Res.">
        <title>Chromosome-level genome assembly of Phrynocephalus forsythii using third-generation DNA sequencing and Hi-C analysis.</title>
        <authorList>
            <person name="Qi Y."/>
            <person name="Zhao W."/>
            <person name="Zhao Y."/>
            <person name="Niu C."/>
            <person name="Cao S."/>
            <person name="Zhang Y."/>
        </authorList>
    </citation>
    <scope>NUCLEOTIDE SEQUENCE</scope>
    <source>
        <tissue evidence="2">Muscle</tissue>
    </source>
</reference>
<keyword evidence="3" id="KW-1185">Reference proteome</keyword>
<protein>
    <submittedName>
        <fullName evidence="2">Uncharacterized protein</fullName>
    </submittedName>
</protein>
<organism evidence="2 3">
    <name type="scientific">Phrynocephalus forsythii</name>
    <dbReference type="NCBI Taxonomy" id="171643"/>
    <lineage>
        <taxon>Eukaryota</taxon>
        <taxon>Metazoa</taxon>
        <taxon>Chordata</taxon>
        <taxon>Craniata</taxon>
        <taxon>Vertebrata</taxon>
        <taxon>Euteleostomi</taxon>
        <taxon>Lepidosauria</taxon>
        <taxon>Squamata</taxon>
        <taxon>Bifurcata</taxon>
        <taxon>Unidentata</taxon>
        <taxon>Episquamata</taxon>
        <taxon>Toxicofera</taxon>
        <taxon>Iguania</taxon>
        <taxon>Acrodonta</taxon>
        <taxon>Agamidae</taxon>
        <taxon>Agaminae</taxon>
        <taxon>Phrynocephalus</taxon>
    </lineage>
</organism>
<dbReference type="EMBL" id="JAPFRF010000009">
    <property type="protein sequence ID" value="KAJ7322472.1"/>
    <property type="molecule type" value="Genomic_DNA"/>
</dbReference>
<evidence type="ECO:0000256" key="1">
    <source>
        <dbReference type="SAM" id="Phobius"/>
    </source>
</evidence>
<name>A0A9Q1AZX2_9SAUR</name>
<keyword evidence="1" id="KW-0812">Transmembrane</keyword>
<keyword evidence="1" id="KW-0472">Membrane</keyword>
<gene>
    <name evidence="2" type="ORF">JRQ81_018759</name>
</gene>
<sequence>RERERERDFNLFKQRDRVIQSSQTQKRPCCLIPIASTDSCPQALHKRCTIQAITASPVCHKCVKSDMQSESCCGNQRMVDLQKKDQRHRVIWFKSLKEKDCFLFYIIFSVLSSSIALRVSSATFPMGDHRAFHLVYIFRSFP</sequence>
<feature type="transmembrane region" description="Helical" evidence="1">
    <location>
        <begin position="102"/>
        <end position="120"/>
    </location>
</feature>
<evidence type="ECO:0000313" key="2">
    <source>
        <dbReference type="EMBL" id="KAJ7322472.1"/>
    </source>
</evidence>
<dbReference type="AlphaFoldDB" id="A0A9Q1AZX2"/>
<feature type="non-terminal residue" evidence="2">
    <location>
        <position position="142"/>
    </location>
</feature>
<proteinExistence type="predicted"/>
<evidence type="ECO:0000313" key="3">
    <source>
        <dbReference type="Proteomes" id="UP001142489"/>
    </source>
</evidence>